<dbReference type="OrthoDB" id="9770600at2"/>
<feature type="transmembrane region" description="Helical" evidence="1">
    <location>
        <begin position="250"/>
        <end position="270"/>
    </location>
</feature>
<sequence>MSERDALEQAIKDGVLSAEQGEKLQGYLAKGGDPYGPEDAENLSFLASFNDIFLTFGIMILMSGATLFLGWFLKTIIPWSLLGPVLALIMASFAWVMAEYFCARRRLLLPSMGLALVFYFMVGSGVGALLAKVLIDNAGDIALQAAQGGAQQGDLPGIFFKKAFDSSYLSIIAGAGAALVFYLRFKLPFSLFLIAVSGALLFYTYTFQSNGFNLSAIGAGAVFFVGLVTLAFAMFFDARDPARRTIQSDNAFWLHLAAAPQIMLGMRFIIIGDSVASQSGSSVMMLLALLGVGVLSLALNRRALIFSGLITFTLVVFSLVGDSGLSGVEVVALPLLIVGGSVVLLGAGWKTARNIVLKIFPEDGIWGRLFPPEHVLSGKDK</sequence>
<keyword evidence="3" id="KW-1185">Reference proteome</keyword>
<organism evidence="2 3">
    <name type="scientific">Hirschia baltica (strain ATCC 49814 / DSM 5838 / IFAM 1418)</name>
    <dbReference type="NCBI Taxonomy" id="582402"/>
    <lineage>
        <taxon>Bacteria</taxon>
        <taxon>Pseudomonadati</taxon>
        <taxon>Pseudomonadota</taxon>
        <taxon>Alphaproteobacteria</taxon>
        <taxon>Hyphomonadales</taxon>
        <taxon>Hyphomonadaceae</taxon>
        <taxon>Hirschia</taxon>
    </lineage>
</organism>
<dbReference type="Proteomes" id="UP000002745">
    <property type="component" value="Chromosome"/>
</dbReference>
<keyword evidence="1" id="KW-0812">Transmembrane</keyword>
<feature type="transmembrane region" description="Helical" evidence="1">
    <location>
        <begin position="214"/>
        <end position="238"/>
    </location>
</feature>
<dbReference type="EMBL" id="CP001678">
    <property type="protein sequence ID" value="ACT60797.1"/>
    <property type="molecule type" value="Genomic_DNA"/>
</dbReference>
<evidence type="ECO:0008006" key="4">
    <source>
        <dbReference type="Google" id="ProtNLM"/>
    </source>
</evidence>
<protein>
    <recommendedName>
        <fullName evidence="4">DUF2157 domain-containing protein</fullName>
    </recommendedName>
</protein>
<feature type="transmembrane region" description="Helical" evidence="1">
    <location>
        <begin position="166"/>
        <end position="183"/>
    </location>
</feature>
<dbReference type="AlphaFoldDB" id="C6XIJ0"/>
<feature type="transmembrane region" description="Helical" evidence="1">
    <location>
        <begin position="304"/>
        <end position="325"/>
    </location>
</feature>
<feature type="transmembrane region" description="Helical" evidence="1">
    <location>
        <begin position="79"/>
        <end position="102"/>
    </location>
</feature>
<keyword evidence="1" id="KW-0472">Membrane</keyword>
<evidence type="ECO:0000256" key="1">
    <source>
        <dbReference type="SAM" id="Phobius"/>
    </source>
</evidence>
<dbReference type="eggNOG" id="ENOG502Z8Y9">
    <property type="taxonomic scope" value="Bacteria"/>
</dbReference>
<feature type="transmembrane region" description="Helical" evidence="1">
    <location>
        <begin position="282"/>
        <end position="299"/>
    </location>
</feature>
<accession>C6XIJ0</accession>
<dbReference type="KEGG" id="hba:Hbal_3130"/>
<reference evidence="3" key="1">
    <citation type="journal article" date="2011" name="J. Bacteriol.">
        <title>Genome sequences of eight morphologically diverse alphaproteobacteria.</title>
        <authorList>
            <consortium name="US DOE Joint Genome Institute"/>
            <person name="Brown P.J."/>
            <person name="Kysela D.T."/>
            <person name="Buechlein A."/>
            <person name="Hemmerich C."/>
            <person name="Brun Y.V."/>
        </authorList>
    </citation>
    <scope>NUCLEOTIDE SEQUENCE [LARGE SCALE GENOMIC DNA]</scope>
    <source>
        <strain evidence="3">ATCC 49814 / DSM 5838 / IFAM 1418</strain>
    </source>
</reference>
<feature type="transmembrane region" description="Helical" evidence="1">
    <location>
        <begin position="52"/>
        <end position="73"/>
    </location>
</feature>
<dbReference type="HOGENOM" id="CLU_831222_0_0_5"/>
<keyword evidence="1" id="KW-1133">Transmembrane helix</keyword>
<evidence type="ECO:0000313" key="2">
    <source>
        <dbReference type="EMBL" id="ACT60797.1"/>
    </source>
</evidence>
<feature type="transmembrane region" description="Helical" evidence="1">
    <location>
        <begin position="331"/>
        <end position="349"/>
    </location>
</feature>
<gene>
    <name evidence="2" type="ordered locus">Hbal_3130</name>
</gene>
<proteinExistence type="predicted"/>
<feature type="transmembrane region" description="Helical" evidence="1">
    <location>
        <begin position="190"/>
        <end position="208"/>
    </location>
</feature>
<dbReference type="STRING" id="582402.Hbal_3130"/>
<name>C6XIJ0_HIRBI</name>
<feature type="transmembrane region" description="Helical" evidence="1">
    <location>
        <begin position="114"/>
        <end position="135"/>
    </location>
</feature>
<dbReference type="RefSeq" id="WP_015828947.1">
    <property type="nucleotide sequence ID" value="NC_012982.1"/>
</dbReference>
<evidence type="ECO:0000313" key="3">
    <source>
        <dbReference type="Proteomes" id="UP000002745"/>
    </source>
</evidence>